<dbReference type="Gene3D" id="2.60.120.200">
    <property type="match status" value="1"/>
</dbReference>
<sequence length="353" mass="38159">MKNILNSILAGMLITLASCSDGYIDDITPVPQGTDASAPQIQITSPSGNLTIPFTDTKTNIKFEYKVSDDIELGSIEILLDGVKLGTYSTFKDYRVFIDSYAYNNLGLGDHTFTVNAKDLAGKSSTKSVTFNIDNKYTPLFGEKVYIPFFGGNTFTDIVAGKVPTVVGTPTTVATGYTGATYQGATDSYITLPLSGLYSANGISFTFWYKVNATPNRSGIIVINDDNDNTNDNRTKGLRLFREGGATSQTVKLNVGTGAGESWNDGGNIAVDGKWVHVAVTVSPTDSKIYFNGVLQRTATFTSFDFSTSSTITIGSGAPSFTYWDHKSDLSLIDELRIYDKALTETEVQNTMK</sequence>
<keyword evidence="1" id="KW-0732">Signal</keyword>
<dbReference type="EMBL" id="BMLV01000002">
    <property type="protein sequence ID" value="GGP02668.1"/>
    <property type="molecule type" value="Genomic_DNA"/>
</dbReference>
<dbReference type="Pfam" id="PF17957">
    <property type="entry name" value="Big_7"/>
    <property type="match status" value="1"/>
</dbReference>
<evidence type="ECO:0000313" key="5">
    <source>
        <dbReference type="Proteomes" id="UP000620064"/>
    </source>
</evidence>
<evidence type="ECO:0000256" key="1">
    <source>
        <dbReference type="ARBA" id="ARBA00022729"/>
    </source>
</evidence>
<dbReference type="PROSITE" id="PS51257">
    <property type="entry name" value="PROKAR_LIPOPROTEIN"/>
    <property type="match status" value="1"/>
</dbReference>
<dbReference type="Gene3D" id="2.60.40.10">
    <property type="entry name" value="Immunoglobulins"/>
    <property type="match status" value="1"/>
</dbReference>
<gene>
    <name evidence="4" type="ORF">GCM10010992_07990</name>
</gene>
<reference evidence="5" key="1">
    <citation type="journal article" date="2019" name="Int. J. Syst. Evol. Microbiol.">
        <title>The Global Catalogue of Microorganisms (GCM) 10K type strain sequencing project: providing services to taxonomists for standard genome sequencing and annotation.</title>
        <authorList>
            <consortium name="The Broad Institute Genomics Platform"/>
            <consortium name="The Broad Institute Genome Sequencing Center for Infectious Disease"/>
            <person name="Wu L."/>
            <person name="Ma J."/>
        </authorList>
    </citation>
    <scope>NUCLEOTIDE SEQUENCE [LARGE SCALE GENOMIC DNA]</scope>
    <source>
        <strain evidence="5">CGMCC 1.7656</strain>
    </source>
</reference>
<dbReference type="RefSeq" id="WP_188616807.1">
    <property type="nucleotide sequence ID" value="NZ_BMLV01000002.1"/>
</dbReference>
<evidence type="ECO:0000259" key="3">
    <source>
        <dbReference type="SMART" id="SM00560"/>
    </source>
</evidence>
<dbReference type="InterPro" id="IPR006558">
    <property type="entry name" value="LamG-like"/>
</dbReference>
<dbReference type="Pfam" id="PF13385">
    <property type="entry name" value="Laminin_G_3"/>
    <property type="match status" value="1"/>
</dbReference>
<keyword evidence="2" id="KW-1015">Disulfide bond</keyword>
<dbReference type="SMART" id="SM00560">
    <property type="entry name" value="LamGL"/>
    <property type="match status" value="1"/>
</dbReference>
<accession>A0ABQ2NM82</accession>
<feature type="domain" description="LamG-like jellyroll fold" evidence="3">
    <location>
        <begin position="203"/>
        <end position="346"/>
    </location>
</feature>
<name>A0ABQ2NM82_9FLAO</name>
<proteinExistence type="predicted"/>
<evidence type="ECO:0000313" key="4">
    <source>
        <dbReference type="EMBL" id="GGP02668.1"/>
    </source>
</evidence>
<keyword evidence="5" id="KW-1185">Reference proteome</keyword>
<dbReference type="InterPro" id="IPR013320">
    <property type="entry name" value="ConA-like_dom_sf"/>
</dbReference>
<organism evidence="4 5">
    <name type="scientific">Cloacibacterium rupense</name>
    <dbReference type="NCBI Taxonomy" id="517423"/>
    <lineage>
        <taxon>Bacteria</taxon>
        <taxon>Pseudomonadati</taxon>
        <taxon>Bacteroidota</taxon>
        <taxon>Flavobacteriia</taxon>
        <taxon>Flavobacteriales</taxon>
        <taxon>Weeksellaceae</taxon>
    </lineage>
</organism>
<dbReference type="InterPro" id="IPR013783">
    <property type="entry name" value="Ig-like_fold"/>
</dbReference>
<dbReference type="SUPFAM" id="SSF49899">
    <property type="entry name" value="Concanavalin A-like lectins/glucanases"/>
    <property type="match status" value="1"/>
</dbReference>
<comment type="caution">
    <text evidence="4">The sequence shown here is derived from an EMBL/GenBank/DDBJ whole genome shotgun (WGS) entry which is preliminary data.</text>
</comment>
<protein>
    <recommendedName>
        <fullName evidence="3">LamG-like jellyroll fold domain-containing protein</fullName>
    </recommendedName>
</protein>
<dbReference type="Proteomes" id="UP000620064">
    <property type="component" value="Unassembled WGS sequence"/>
</dbReference>
<evidence type="ECO:0000256" key="2">
    <source>
        <dbReference type="ARBA" id="ARBA00023157"/>
    </source>
</evidence>